<accession>A0A383VFJ3</accession>
<gene>
    <name evidence="3" type="ORF">BQ4739_LOCUS4487</name>
</gene>
<feature type="signal peptide" evidence="2">
    <location>
        <begin position="1"/>
        <end position="22"/>
    </location>
</feature>
<dbReference type="AlphaFoldDB" id="A0A383VFJ3"/>
<keyword evidence="2" id="KW-0732">Signal</keyword>
<sequence>MAKMAFLALGLVLAGSLQRASAARQLQQVLPALAGNPTWAPAASYNSMHITAPLPVTAPMLGPNGIAMPNLTPTLGVYTSASNMRMAGAPAPIISLPPGFTAAAAAAAAPKRALPESELERPRFVDNTKMVVADSGSKLAGTGVSAPAGATNTVPKSTTPFVQTAPGSGATPAINRDDNAPFSQALPAIPNLPVKPPTLFFDGKFPMPAQPYQWPTAQQPQQQQQPAMQMLGQTTQKAAQLVQQQLPNPAEQLQRLAAAASEGNLARFIEDAGKAVSKNIQNVTAAANSFLAATNNILESIPKNLTVPGELGKLINATTLQLPKLPSLNPTQVSSMARLPGSGQLPSLSSLFSGLQSLQLPGLPGFGGTMNPAAAAGAATAQNAASVAAAGVNVPTYYAQDWFGAAALNANPGVAAAAAAPPAPMSELERKARAAAQKAQDAVTTAPAQPAQTVAAAAPAHDASQQAAAAARRAARAAAQQQQQARAARASAALQSGSEFKVIDGQVVPAAQ</sequence>
<organism evidence="3 4">
    <name type="scientific">Tetradesmus obliquus</name>
    <name type="common">Green alga</name>
    <name type="synonym">Acutodesmus obliquus</name>
    <dbReference type="NCBI Taxonomy" id="3088"/>
    <lineage>
        <taxon>Eukaryota</taxon>
        <taxon>Viridiplantae</taxon>
        <taxon>Chlorophyta</taxon>
        <taxon>core chlorophytes</taxon>
        <taxon>Chlorophyceae</taxon>
        <taxon>CS clade</taxon>
        <taxon>Sphaeropleales</taxon>
        <taxon>Scenedesmaceae</taxon>
        <taxon>Tetradesmus</taxon>
    </lineage>
</organism>
<dbReference type="EMBL" id="FNXT01000359">
    <property type="protein sequence ID" value="SZX63951.1"/>
    <property type="molecule type" value="Genomic_DNA"/>
</dbReference>
<evidence type="ECO:0000256" key="2">
    <source>
        <dbReference type="SAM" id="SignalP"/>
    </source>
</evidence>
<reference evidence="3 4" key="1">
    <citation type="submission" date="2016-10" db="EMBL/GenBank/DDBJ databases">
        <authorList>
            <person name="Cai Z."/>
        </authorList>
    </citation>
    <scope>NUCLEOTIDE SEQUENCE [LARGE SCALE GENOMIC DNA]</scope>
</reference>
<proteinExistence type="predicted"/>
<keyword evidence="4" id="KW-1185">Reference proteome</keyword>
<feature type="chain" id="PRO_5016963506" evidence="2">
    <location>
        <begin position="23"/>
        <end position="512"/>
    </location>
</feature>
<evidence type="ECO:0000313" key="4">
    <source>
        <dbReference type="Proteomes" id="UP000256970"/>
    </source>
</evidence>
<feature type="region of interest" description="Disordered" evidence="1">
    <location>
        <begin position="463"/>
        <end position="491"/>
    </location>
</feature>
<evidence type="ECO:0000313" key="3">
    <source>
        <dbReference type="EMBL" id="SZX63951.1"/>
    </source>
</evidence>
<name>A0A383VFJ3_TETOB</name>
<evidence type="ECO:0000256" key="1">
    <source>
        <dbReference type="SAM" id="MobiDB-lite"/>
    </source>
</evidence>
<dbReference type="Proteomes" id="UP000256970">
    <property type="component" value="Unassembled WGS sequence"/>
</dbReference>
<protein>
    <submittedName>
        <fullName evidence="3">Uncharacterized protein</fullName>
    </submittedName>
</protein>